<keyword evidence="2" id="KW-1185">Reference proteome</keyword>
<evidence type="ECO:0000313" key="2">
    <source>
        <dbReference type="Proteomes" id="UP000828048"/>
    </source>
</evidence>
<protein>
    <submittedName>
        <fullName evidence="1">Uncharacterized protein</fullName>
    </submittedName>
</protein>
<organism evidence="1 2">
    <name type="scientific">Vaccinium darrowii</name>
    <dbReference type="NCBI Taxonomy" id="229202"/>
    <lineage>
        <taxon>Eukaryota</taxon>
        <taxon>Viridiplantae</taxon>
        <taxon>Streptophyta</taxon>
        <taxon>Embryophyta</taxon>
        <taxon>Tracheophyta</taxon>
        <taxon>Spermatophyta</taxon>
        <taxon>Magnoliopsida</taxon>
        <taxon>eudicotyledons</taxon>
        <taxon>Gunneridae</taxon>
        <taxon>Pentapetalae</taxon>
        <taxon>asterids</taxon>
        <taxon>Ericales</taxon>
        <taxon>Ericaceae</taxon>
        <taxon>Vaccinioideae</taxon>
        <taxon>Vaccinieae</taxon>
        <taxon>Vaccinium</taxon>
    </lineage>
</organism>
<dbReference type="Proteomes" id="UP000828048">
    <property type="component" value="Chromosome 2"/>
</dbReference>
<reference evidence="1 2" key="1">
    <citation type="journal article" date="2021" name="Hortic Res">
        <title>High-quality reference genome and annotation aids understanding of berry development for evergreen blueberry (Vaccinium darrowii).</title>
        <authorList>
            <person name="Yu J."/>
            <person name="Hulse-Kemp A.M."/>
            <person name="Babiker E."/>
            <person name="Staton M."/>
        </authorList>
    </citation>
    <scope>NUCLEOTIDE SEQUENCE [LARGE SCALE GENOMIC DNA]</scope>
    <source>
        <strain evidence="2">cv. NJ 8807/NJ 8810</strain>
        <tissue evidence="1">Young leaf</tissue>
    </source>
</reference>
<proteinExistence type="predicted"/>
<evidence type="ECO:0000313" key="1">
    <source>
        <dbReference type="EMBL" id="KAH7835268.1"/>
    </source>
</evidence>
<accession>A0ACB7X3E6</accession>
<sequence>MASSWMLEPSSKDSFIIESICSEKRWIDQIHKILAAEVMVEIEPVSIFHVPSTLRIYKPEVYTPQVVALGPYHHFRRELYDMERFKLMAASRLQKDFKTLEFKELVKGLKQLEHRVRACYHKYLDIEGETLAWIIAIDGLFFLDFLQAYTKSPSTTARLVDSTGRKLAFDSILGDLMMLENQIPIFLLGEILSIQCPSIPDLANNVLHPMLMEFVKSFSPLKIKDDPTLFEASKDANHLLDFLHKLIVPKLDDGTLKPDDSKNETEAPDLDKTMSFDSSTMSEFVPKLWSMACELHLKLVNKIEGPVNSVVKLLLSLAGMSGMLRKKDQETGKPENESLNPPNVEEINIPSVTDLSKFGVEFRNSTGGIESVNFDPRTDIFTLPVITLDVYSKVVMRNLVAYEVSIAPESLVFTRYMELMHGIVDTAEDASLLEKKNIIVSHLKSDAEVAEIFNGMSKSVKLTNVPHIDKTIKDVNTFFYSMRAVRMCKRMKMLARLSWKLLTLLAVVMLLLMMGLQSFCSVYRCNNIFRNITSN</sequence>
<gene>
    <name evidence="1" type="ORF">Vadar_024576</name>
</gene>
<comment type="caution">
    <text evidence="1">The sequence shown here is derived from an EMBL/GenBank/DDBJ whole genome shotgun (WGS) entry which is preliminary data.</text>
</comment>
<dbReference type="EMBL" id="CM037152">
    <property type="protein sequence ID" value="KAH7835268.1"/>
    <property type="molecule type" value="Genomic_DNA"/>
</dbReference>
<name>A0ACB7X3E6_9ERIC</name>